<dbReference type="OMA" id="KSFVCYV"/>
<dbReference type="OrthoDB" id="391223at2759"/>
<name>A0A1J1GQ75_PLAGA</name>
<dbReference type="RefSeq" id="XP_028527500.1">
    <property type="nucleotide sequence ID" value="XM_028670782.1"/>
</dbReference>
<keyword evidence="2" id="KW-0732">Signal</keyword>
<sequence>MKLYIYYFGLFLTLALHLKAIQLHSVSYTPSAYIEIGDKISHRVGELWNNQFESFIDLVSKKIVDKLENNVSNDKISDKMMILLQNDAEIFDSHHYKDHNMALIQTIFFRKLKEKFNNSNFGKKIRELGSRAKSKIKSLYQKHKSKLQHFFNILMRSLVLPIAIKYIRKNIKKWKQKTLDATNKLDEDSKKIATPIINRLYENFGSKIDQYAEANSIDFEDEMQALDELAKDKKEIDALEKEEKAILKA</sequence>
<evidence type="ECO:0008006" key="5">
    <source>
        <dbReference type="Google" id="ProtNLM"/>
    </source>
</evidence>
<feature type="signal peptide" evidence="2">
    <location>
        <begin position="1"/>
        <end position="20"/>
    </location>
</feature>
<evidence type="ECO:0000256" key="1">
    <source>
        <dbReference type="SAM" id="Coils"/>
    </source>
</evidence>
<feature type="chain" id="PRO_5012227308" description="Gamete egress and sporozoite traversal protein" evidence="2">
    <location>
        <begin position="21"/>
        <end position="249"/>
    </location>
</feature>
<proteinExistence type="predicted"/>
<evidence type="ECO:0000256" key="2">
    <source>
        <dbReference type="SAM" id="SignalP"/>
    </source>
</evidence>
<accession>A0A1J1GQ75</accession>
<dbReference type="VEuPathDB" id="PlasmoDB:PGAL8A_00208200"/>
<feature type="coiled-coil region" evidence="1">
    <location>
        <begin position="222"/>
        <end position="249"/>
    </location>
</feature>
<protein>
    <recommendedName>
        <fullName evidence="5">Gamete egress and sporozoite traversal protein</fullName>
    </recommendedName>
</protein>
<comment type="caution">
    <text evidence="3">The sequence shown here is derived from an EMBL/GenBank/DDBJ whole genome shotgun (WGS) entry which is preliminary data.</text>
</comment>
<dbReference type="GeneID" id="39730609"/>
<evidence type="ECO:0000313" key="3">
    <source>
        <dbReference type="EMBL" id="CRG94685.1"/>
    </source>
</evidence>
<keyword evidence="4" id="KW-1185">Reference proteome</keyword>
<dbReference type="EMBL" id="CVMV01000032">
    <property type="protein sequence ID" value="CRG94685.1"/>
    <property type="molecule type" value="Genomic_DNA"/>
</dbReference>
<dbReference type="AlphaFoldDB" id="A0A1J1GQ75"/>
<organism evidence="3 4">
    <name type="scientific">Plasmodium gallinaceum</name>
    <dbReference type="NCBI Taxonomy" id="5849"/>
    <lineage>
        <taxon>Eukaryota</taxon>
        <taxon>Sar</taxon>
        <taxon>Alveolata</taxon>
        <taxon>Apicomplexa</taxon>
        <taxon>Aconoidasida</taxon>
        <taxon>Haemosporida</taxon>
        <taxon>Plasmodiidae</taxon>
        <taxon>Plasmodium</taxon>
        <taxon>Plasmodium (Haemamoeba)</taxon>
    </lineage>
</organism>
<reference evidence="3" key="1">
    <citation type="submission" date="2015-04" db="EMBL/GenBank/DDBJ databases">
        <authorList>
            <consortium name="Pathogen Informatics"/>
        </authorList>
    </citation>
    <scope>NUCLEOTIDE SEQUENCE [LARGE SCALE GENOMIC DNA]</scope>
    <source>
        <strain evidence="3">8A</strain>
    </source>
</reference>
<gene>
    <name evidence="3" type="ORF">PGAL8A_00208200</name>
</gene>
<evidence type="ECO:0000313" key="4">
    <source>
        <dbReference type="Proteomes" id="UP000220797"/>
    </source>
</evidence>
<keyword evidence="1" id="KW-0175">Coiled coil</keyword>
<dbReference type="Proteomes" id="UP000220797">
    <property type="component" value="Unassembled WGS sequence"/>
</dbReference>